<keyword evidence="4" id="KW-1185">Reference proteome</keyword>
<feature type="region of interest" description="Disordered" evidence="1">
    <location>
        <begin position="1"/>
        <end position="20"/>
    </location>
</feature>
<feature type="region of interest" description="Disordered" evidence="1">
    <location>
        <begin position="445"/>
        <end position="496"/>
    </location>
</feature>
<dbReference type="Proteomes" id="UP001221898">
    <property type="component" value="Unassembled WGS sequence"/>
</dbReference>
<dbReference type="PROSITE" id="PS52052">
    <property type="entry name" value="PEHE"/>
    <property type="match status" value="1"/>
</dbReference>
<sequence>MAPALTETATDSSRGVHLSSPLGSMDGSLLVMDLDPPEDLMEDDCAWLNRTFMSSPDACSKDALNLQTLFLSPLVQSPGSCRTMPHSSPGTILNFLSPNKSLSSPLLPCLEDLDLYLLSVPEQDDQDDQDAMHCFWNTSPQQSPLRKYCLGGSEPLAYSTLLAPPPVKGGREVDCGRTQAQSGSVGLEGAVLGRTQGCHDRQHALLGQITQTQKRLQALLGGHASRHCSLQLGGLIEACSGGDSPARSVFPLKPHSPLDIKPFDTPMELEEDEQGGPWSRLTVSHPPPKVPSPVEVQTFISCAQGVMSTLQDALDSDATDSSTDDELDLEGAQGTSCVPVDLEGEWRWQAERAEISSRWMWLQSRVSQLEFQTQHLSNFQQHISSTKTGVVLGKTRRVMEKSVKQTPSALDLTPDTDLEASSPARLLRNIERQSAQLTEIVNSLMPPFSLSPSSSPTATPSGRRRKRRRRRGQCLQGDPPFPGQVEQKRKPVYRRRRRSCQVDSTCIAARTRPLMTYCKPRLFTMDPPTCPRRQQSPEPGPSCDTAAYARPSSPRNPLSSGRCQGAEHPVLSLTSEIPVPVLLKSALYRGERFPRQARVKSQESRWSCCENKEPLLERGRTKVQGTRGKSTPAAQGHRGRPFPRGGKRGPNSGTAEDESAFWSHLSEPSYCNPLTHGTPSDLMTPHAAQTHSVQGVACQHPHGDFISDNVCIPTSLTASSKIEQQQYKDVITPSWRIVKYSSLEVMEGGEDEMEDLSDEAFSRRHQAGEIQERQSVLPFGLEWIQKKSCKSSGGNAGKADSSALSMVDHAQPAADTENSLHDSAFQLSWEQRVFPLCEEEEENLTPVKHWATLQSDSEEVESSGTDTCSEHSFSYYFSPSPSTEDTRAFLEVVTDGERPSFFGTPEELWMATP</sequence>
<evidence type="ECO:0000259" key="2">
    <source>
        <dbReference type="PROSITE" id="PS52052"/>
    </source>
</evidence>
<evidence type="ECO:0000313" key="3">
    <source>
        <dbReference type="EMBL" id="KAJ8415200.1"/>
    </source>
</evidence>
<dbReference type="AlphaFoldDB" id="A0AAD7WZX7"/>
<comment type="caution">
    <text evidence="3">The sequence shown here is derived from an EMBL/GenBank/DDBJ whole genome shotgun (WGS) entry which is preliminary data.</text>
</comment>
<dbReference type="InterPro" id="IPR029332">
    <property type="entry name" value="PEHE_dom"/>
</dbReference>
<name>A0AAD7WZX7_9TELE</name>
<dbReference type="EMBL" id="JAINUG010000010">
    <property type="protein sequence ID" value="KAJ8415200.1"/>
    <property type="molecule type" value="Genomic_DNA"/>
</dbReference>
<feature type="compositionally biased region" description="Polar residues" evidence="1">
    <location>
        <begin position="553"/>
        <end position="562"/>
    </location>
</feature>
<dbReference type="Pfam" id="PF15275">
    <property type="entry name" value="PEHE"/>
    <property type="match status" value="1"/>
</dbReference>
<feature type="region of interest" description="Disordered" evidence="1">
    <location>
        <begin position="528"/>
        <end position="564"/>
    </location>
</feature>
<dbReference type="Gene3D" id="6.10.250.3170">
    <property type="match status" value="1"/>
</dbReference>
<dbReference type="PANTHER" id="PTHR22443">
    <property type="entry name" value="NON-SPECIFIC LETHAL 1, ISOFORM M"/>
    <property type="match status" value="1"/>
</dbReference>
<evidence type="ECO:0000256" key="1">
    <source>
        <dbReference type="SAM" id="MobiDB-lite"/>
    </source>
</evidence>
<gene>
    <name evidence="3" type="ORF">AAFF_G00008980</name>
</gene>
<feature type="domain" description="PEHE" evidence="2">
    <location>
        <begin position="729"/>
        <end position="850"/>
    </location>
</feature>
<feature type="compositionally biased region" description="Basic residues" evidence="1">
    <location>
        <begin position="637"/>
        <end position="647"/>
    </location>
</feature>
<feature type="compositionally biased region" description="Basic residues" evidence="1">
    <location>
        <begin position="462"/>
        <end position="472"/>
    </location>
</feature>
<proteinExistence type="predicted"/>
<reference evidence="3" key="1">
    <citation type="journal article" date="2023" name="Science">
        <title>Genome structures resolve the early diversification of teleost fishes.</title>
        <authorList>
            <person name="Parey E."/>
            <person name="Louis A."/>
            <person name="Montfort J."/>
            <person name="Bouchez O."/>
            <person name="Roques C."/>
            <person name="Iampietro C."/>
            <person name="Lluch J."/>
            <person name="Castinel A."/>
            <person name="Donnadieu C."/>
            <person name="Desvignes T."/>
            <person name="Floi Bucao C."/>
            <person name="Jouanno E."/>
            <person name="Wen M."/>
            <person name="Mejri S."/>
            <person name="Dirks R."/>
            <person name="Jansen H."/>
            <person name="Henkel C."/>
            <person name="Chen W.J."/>
            <person name="Zahm M."/>
            <person name="Cabau C."/>
            <person name="Klopp C."/>
            <person name="Thompson A.W."/>
            <person name="Robinson-Rechavi M."/>
            <person name="Braasch I."/>
            <person name="Lecointre G."/>
            <person name="Bobe J."/>
            <person name="Postlethwait J.H."/>
            <person name="Berthelot C."/>
            <person name="Roest Crollius H."/>
            <person name="Guiguen Y."/>
        </authorList>
    </citation>
    <scope>NUCLEOTIDE SEQUENCE</scope>
    <source>
        <strain evidence="3">NC1722</strain>
    </source>
</reference>
<feature type="compositionally biased region" description="Polar residues" evidence="1">
    <location>
        <begin position="623"/>
        <end position="633"/>
    </location>
</feature>
<evidence type="ECO:0000313" key="4">
    <source>
        <dbReference type="Proteomes" id="UP001221898"/>
    </source>
</evidence>
<dbReference type="GO" id="GO:0044545">
    <property type="term" value="C:NSL complex"/>
    <property type="evidence" value="ECO:0007669"/>
    <property type="project" value="TreeGrafter"/>
</dbReference>
<dbReference type="SMART" id="SM01300">
    <property type="entry name" value="PEHE"/>
    <property type="match status" value="1"/>
</dbReference>
<feature type="region of interest" description="Disordered" evidence="1">
    <location>
        <begin position="620"/>
        <end position="659"/>
    </location>
</feature>
<accession>A0AAD7WZX7</accession>
<organism evidence="3 4">
    <name type="scientific">Aldrovandia affinis</name>
    <dbReference type="NCBI Taxonomy" id="143900"/>
    <lineage>
        <taxon>Eukaryota</taxon>
        <taxon>Metazoa</taxon>
        <taxon>Chordata</taxon>
        <taxon>Craniata</taxon>
        <taxon>Vertebrata</taxon>
        <taxon>Euteleostomi</taxon>
        <taxon>Actinopterygii</taxon>
        <taxon>Neopterygii</taxon>
        <taxon>Teleostei</taxon>
        <taxon>Notacanthiformes</taxon>
        <taxon>Halosauridae</taxon>
        <taxon>Aldrovandia</taxon>
    </lineage>
</organism>
<dbReference type="PANTHER" id="PTHR22443:SF16">
    <property type="entry name" value="KAT8 REGULATORY NSL COMPLEX SUBUNIT 1-LIKE PROTEIN"/>
    <property type="match status" value="1"/>
</dbReference>
<protein>
    <recommendedName>
        <fullName evidence="2">PEHE domain-containing protein</fullName>
    </recommendedName>
</protein>
<dbReference type="InterPro" id="IPR026180">
    <property type="entry name" value="NSL1"/>
</dbReference>
<feature type="compositionally biased region" description="Low complexity" evidence="1">
    <location>
        <begin position="445"/>
        <end position="461"/>
    </location>
</feature>
<dbReference type="GO" id="GO:0035035">
    <property type="term" value="F:histone acetyltransferase binding"/>
    <property type="evidence" value="ECO:0007669"/>
    <property type="project" value="TreeGrafter"/>
</dbReference>